<organism evidence="2 3">
    <name type="scientific">Rousettus aegyptiacus</name>
    <name type="common">Egyptian fruit bat</name>
    <name type="synonym">Pteropus aegyptiacus</name>
    <dbReference type="NCBI Taxonomy" id="9407"/>
    <lineage>
        <taxon>Eukaryota</taxon>
        <taxon>Metazoa</taxon>
        <taxon>Chordata</taxon>
        <taxon>Craniata</taxon>
        <taxon>Vertebrata</taxon>
        <taxon>Euteleostomi</taxon>
        <taxon>Mammalia</taxon>
        <taxon>Eutheria</taxon>
        <taxon>Laurasiatheria</taxon>
        <taxon>Chiroptera</taxon>
        <taxon>Yinpterochiroptera</taxon>
        <taxon>Pteropodoidea</taxon>
        <taxon>Pteropodidae</taxon>
        <taxon>Rousettinae</taxon>
        <taxon>Rousettus</taxon>
    </lineage>
</organism>
<dbReference type="Proteomes" id="UP000593571">
    <property type="component" value="Unassembled WGS sequence"/>
</dbReference>
<proteinExistence type="predicted"/>
<accession>A0A7J8BAQ2</accession>
<evidence type="ECO:0000256" key="1">
    <source>
        <dbReference type="SAM" id="MobiDB-lite"/>
    </source>
</evidence>
<gene>
    <name evidence="2" type="ORF">HJG63_009957</name>
</gene>
<feature type="region of interest" description="Disordered" evidence="1">
    <location>
        <begin position="223"/>
        <end position="242"/>
    </location>
</feature>
<dbReference type="EMBL" id="JACASE010000018">
    <property type="protein sequence ID" value="KAF6395400.1"/>
    <property type="molecule type" value="Genomic_DNA"/>
</dbReference>
<name>A0A7J8BAQ2_ROUAE</name>
<feature type="region of interest" description="Disordered" evidence="1">
    <location>
        <begin position="105"/>
        <end position="172"/>
    </location>
</feature>
<reference evidence="2 3" key="1">
    <citation type="journal article" date="2020" name="Nature">
        <title>Six reference-quality genomes reveal evolution of bat adaptations.</title>
        <authorList>
            <person name="Jebb D."/>
            <person name="Huang Z."/>
            <person name="Pippel M."/>
            <person name="Hughes G.M."/>
            <person name="Lavrichenko K."/>
            <person name="Devanna P."/>
            <person name="Winkler S."/>
            <person name="Jermiin L.S."/>
            <person name="Skirmuntt E.C."/>
            <person name="Katzourakis A."/>
            <person name="Burkitt-Gray L."/>
            <person name="Ray D.A."/>
            <person name="Sullivan K.A.M."/>
            <person name="Roscito J.G."/>
            <person name="Kirilenko B.M."/>
            <person name="Davalos L.M."/>
            <person name="Corthals A.P."/>
            <person name="Power M.L."/>
            <person name="Jones G."/>
            <person name="Ransome R.D."/>
            <person name="Dechmann D.K.N."/>
            <person name="Locatelli A.G."/>
            <person name="Puechmaille S.J."/>
            <person name="Fedrigo O."/>
            <person name="Jarvis E.D."/>
            <person name="Hiller M."/>
            <person name="Vernes S.C."/>
            <person name="Myers E.W."/>
            <person name="Teeling E.C."/>
        </authorList>
    </citation>
    <scope>NUCLEOTIDE SEQUENCE [LARGE SCALE GENOMIC DNA]</scope>
    <source>
        <strain evidence="2">MRouAeg1</strain>
        <tissue evidence="2">Muscle</tissue>
    </source>
</reference>
<evidence type="ECO:0000313" key="3">
    <source>
        <dbReference type="Proteomes" id="UP000593571"/>
    </source>
</evidence>
<evidence type="ECO:0000313" key="2">
    <source>
        <dbReference type="EMBL" id="KAF6395400.1"/>
    </source>
</evidence>
<comment type="caution">
    <text evidence="2">The sequence shown here is derived from an EMBL/GenBank/DDBJ whole genome shotgun (WGS) entry which is preliminary data.</text>
</comment>
<dbReference type="AlphaFoldDB" id="A0A7J8BAQ2"/>
<feature type="compositionally biased region" description="Pro residues" evidence="1">
    <location>
        <begin position="232"/>
        <end position="242"/>
    </location>
</feature>
<sequence>MFSWAAWPSSQGMPTRPFALGVAPTDLARPGGGAAGPAAPLSQEQKSERGETPRPPVGRPRSPSSPRVPPSAWGGPAPRPSPLLPGADALSCQKDELVVTKPLLVSGSPVPWPRTRDAWPPSRASGPERVRPRVQSSASSAPCRPPCAQVPVCPQWPRPSPAGRTRSRAGQRREAPLCHLGLPGRGHRARFRHSPGLFWFTGAHALGRELAIAAPPPSAPDALGVVTSPQAPLLPPAPTRCG</sequence>
<protein>
    <submittedName>
        <fullName evidence="2">Uncharacterized protein</fullName>
    </submittedName>
</protein>
<keyword evidence="3" id="KW-1185">Reference proteome</keyword>
<feature type="region of interest" description="Disordered" evidence="1">
    <location>
        <begin position="1"/>
        <end position="89"/>
    </location>
</feature>